<accession>A0BY18</accession>
<dbReference type="InParanoid" id="A0BY18"/>
<dbReference type="OrthoDB" id="300442at2759"/>
<organism evidence="2 3">
    <name type="scientific">Paramecium tetraurelia</name>
    <dbReference type="NCBI Taxonomy" id="5888"/>
    <lineage>
        <taxon>Eukaryota</taxon>
        <taxon>Sar</taxon>
        <taxon>Alveolata</taxon>
        <taxon>Ciliophora</taxon>
        <taxon>Intramacronucleata</taxon>
        <taxon>Oligohymenophorea</taxon>
        <taxon>Peniculida</taxon>
        <taxon>Parameciidae</taxon>
        <taxon>Paramecium</taxon>
    </lineage>
</organism>
<dbReference type="PROSITE" id="PS50053">
    <property type="entry name" value="UBIQUITIN_2"/>
    <property type="match status" value="1"/>
</dbReference>
<keyword evidence="3" id="KW-1185">Reference proteome</keyword>
<dbReference type="InterPro" id="IPR022617">
    <property type="entry name" value="Rad60/SUMO-like_dom"/>
</dbReference>
<dbReference type="GeneID" id="5016617"/>
<name>A0BY18_PARTE</name>
<dbReference type="AlphaFoldDB" id="A0BY18"/>
<dbReference type="InterPro" id="IPR000626">
    <property type="entry name" value="Ubiquitin-like_dom"/>
</dbReference>
<proteinExistence type="predicted"/>
<dbReference type="HOGENOM" id="CLU_2547453_0_0_1"/>
<dbReference type="OMA" id="INEFHEM"/>
<dbReference type="Proteomes" id="UP000000600">
    <property type="component" value="Unassembled WGS sequence"/>
</dbReference>
<dbReference type="KEGG" id="ptm:GSPATT00033288001"/>
<reference evidence="2 3" key="1">
    <citation type="journal article" date="2006" name="Nature">
        <title>Global trends of whole-genome duplications revealed by the ciliate Paramecium tetraurelia.</title>
        <authorList>
            <consortium name="Genoscope"/>
            <person name="Aury J.-M."/>
            <person name="Jaillon O."/>
            <person name="Duret L."/>
            <person name="Noel B."/>
            <person name="Jubin C."/>
            <person name="Porcel B.M."/>
            <person name="Segurens B."/>
            <person name="Daubin V."/>
            <person name="Anthouard V."/>
            <person name="Aiach N."/>
            <person name="Arnaiz O."/>
            <person name="Billaut A."/>
            <person name="Beisson J."/>
            <person name="Blanc I."/>
            <person name="Bouhouche K."/>
            <person name="Camara F."/>
            <person name="Duharcourt S."/>
            <person name="Guigo R."/>
            <person name="Gogendeau D."/>
            <person name="Katinka M."/>
            <person name="Keller A.-M."/>
            <person name="Kissmehl R."/>
            <person name="Klotz C."/>
            <person name="Koll F."/>
            <person name="Le Moue A."/>
            <person name="Lepere C."/>
            <person name="Malinsky S."/>
            <person name="Nowacki M."/>
            <person name="Nowak J.K."/>
            <person name="Plattner H."/>
            <person name="Poulain J."/>
            <person name="Ruiz F."/>
            <person name="Serrano V."/>
            <person name="Zagulski M."/>
            <person name="Dessen P."/>
            <person name="Betermier M."/>
            <person name="Weissenbach J."/>
            <person name="Scarpelli C."/>
            <person name="Schachter V."/>
            <person name="Sperling L."/>
            <person name="Meyer E."/>
            <person name="Cohen J."/>
            <person name="Wincker P."/>
        </authorList>
    </citation>
    <scope>NUCLEOTIDE SEQUENCE [LARGE SCALE GENOMIC DNA]</scope>
    <source>
        <strain evidence="2 3">Stock d4-2</strain>
    </source>
</reference>
<gene>
    <name evidence="2" type="ORF">GSPATT00033288001</name>
</gene>
<dbReference type="SUPFAM" id="SSF54236">
    <property type="entry name" value="Ubiquitin-like"/>
    <property type="match status" value="1"/>
</dbReference>
<dbReference type="RefSeq" id="XP_001430833.1">
    <property type="nucleotide sequence ID" value="XM_001430796.1"/>
</dbReference>
<dbReference type="InterPro" id="IPR029071">
    <property type="entry name" value="Ubiquitin-like_domsf"/>
</dbReference>
<sequence length="83" mass="9508">MNQAITVIITFAQKNKVYNIEIDPLTKVQELINEFHEMLHPAGNEKIQLKYQGTQLRPNQTFEEQGVRKGTQIELLVETQGGL</sequence>
<evidence type="ECO:0000313" key="3">
    <source>
        <dbReference type="Proteomes" id="UP000000600"/>
    </source>
</evidence>
<evidence type="ECO:0000313" key="2">
    <source>
        <dbReference type="EMBL" id="CAK63435.1"/>
    </source>
</evidence>
<protein>
    <recommendedName>
        <fullName evidence="1">Ubiquitin-like domain-containing protein</fullName>
    </recommendedName>
</protein>
<feature type="domain" description="Ubiquitin-like" evidence="1">
    <location>
        <begin position="5"/>
        <end position="82"/>
    </location>
</feature>
<evidence type="ECO:0000259" key="1">
    <source>
        <dbReference type="PROSITE" id="PS50053"/>
    </source>
</evidence>
<dbReference type="Pfam" id="PF11976">
    <property type="entry name" value="Rad60-SLD"/>
    <property type="match status" value="1"/>
</dbReference>
<dbReference type="EMBL" id="CT868026">
    <property type="protein sequence ID" value="CAK63435.1"/>
    <property type="molecule type" value="Genomic_DNA"/>
</dbReference>
<dbReference type="Gene3D" id="3.10.20.90">
    <property type="entry name" value="Phosphatidylinositol 3-kinase Catalytic Subunit, Chain A, domain 1"/>
    <property type="match status" value="1"/>
</dbReference>